<dbReference type="AlphaFoldDB" id="A0A6J4J649"/>
<reference evidence="2" key="1">
    <citation type="submission" date="2020-02" db="EMBL/GenBank/DDBJ databases">
        <authorList>
            <person name="Meier V. D."/>
        </authorList>
    </citation>
    <scope>NUCLEOTIDE SEQUENCE</scope>
    <source>
        <strain evidence="2">AVDCRST_MAG04</strain>
    </source>
</reference>
<feature type="compositionally biased region" description="Basic residues" evidence="1">
    <location>
        <begin position="92"/>
        <end position="101"/>
    </location>
</feature>
<gene>
    <name evidence="2" type="ORF">AVDCRST_MAG04-3112</name>
</gene>
<evidence type="ECO:0000313" key="2">
    <source>
        <dbReference type="EMBL" id="CAA9271511.1"/>
    </source>
</evidence>
<evidence type="ECO:0000256" key="1">
    <source>
        <dbReference type="SAM" id="MobiDB-lite"/>
    </source>
</evidence>
<dbReference type="EMBL" id="CADCTL010000222">
    <property type="protein sequence ID" value="CAA9271511.1"/>
    <property type="molecule type" value="Genomic_DNA"/>
</dbReference>
<feature type="non-terminal residue" evidence="2">
    <location>
        <position position="130"/>
    </location>
</feature>
<feature type="compositionally biased region" description="Low complexity" evidence="1">
    <location>
        <begin position="49"/>
        <end position="73"/>
    </location>
</feature>
<organism evidence="2">
    <name type="scientific">uncultured Acetobacteraceae bacterium</name>
    <dbReference type="NCBI Taxonomy" id="169975"/>
    <lineage>
        <taxon>Bacteria</taxon>
        <taxon>Pseudomonadati</taxon>
        <taxon>Pseudomonadota</taxon>
        <taxon>Alphaproteobacteria</taxon>
        <taxon>Acetobacterales</taxon>
        <taxon>Acetobacteraceae</taxon>
        <taxon>environmental samples</taxon>
    </lineage>
</organism>
<feature type="region of interest" description="Disordered" evidence="1">
    <location>
        <begin position="1"/>
        <end position="130"/>
    </location>
</feature>
<sequence length="130" mass="13276">RRAAPARLGHGGQSRGARPGRQSLAGGAGALQPRHPGRVALGTAPPAPAQRRLAALAGARPAGGVARGGARSVARLRRRPRGAAGRGGRCVGGRRRHRRPELRRVAGMVGRRGADGGRGARRPAAPGREV</sequence>
<proteinExistence type="predicted"/>
<accession>A0A6J4J649</accession>
<protein>
    <submittedName>
        <fullName evidence="2">Uncharacterized protein</fullName>
    </submittedName>
</protein>
<name>A0A6J4J649_9PROT</name>
<feature type="non-terminal residue" evidence="2">
    <location>
        <position position="1"/>
    </location>
</feature>